<keyword evidence="7 16" id="KW-0732">Signal</keyword>
<comment type="subcellular location">
    <subcellularLocation>
        <location evidence="1">Endoplasmic reticulum membrane</location>
        <topology evidence="1">Single-pass type I membrane protein</topology>
    </subcellularLocation>
</comment>
<evidence type="ECO:0000256" key="13">
    <source>
        <dbReference type="ARBA" id="ARBA00031116"/>
    </source>
</evidence>
<evidence type="ECO:0000256" key="15">
    <source>
        <dbReference type="SAM" id="Phobius"/>
    </source>
</evidence>
<feature type="region of interest" description="Disordered" evidence="14">
    <location>
        <begin position="194"/>
        <end position="213"/>
    </location>
</feature>
<dbReference type="GO" id="GO:0005789">
    <property type="term" value="C:endoplasmic reticulum membrane"/>
    <property type="evidence" value="ECO:0007669"/>
    <property type="project" value="UniProtKB-SubCell"/>
</dbReference>
<dbReference type="PANTHER" id="PTHR15929">
    <property type="entry name" value="STORE-OPERATED CALCIUM ENTRY-ASSOCIATED REGULATORY FACTOR"/>
    <property type="match status" value="1"/>
</dbReference>
<keyword evidence="5" id="KW-0109">Calcium transport</keyword>
<keyword evidence="9" id="KW-0106">Calcium</keyword>
<name>A0A381LJ28_BLUGR</name>
<evidence type="ECO:0000256" key="11">
    <source>
        <dbReference type="ARBA" id="ARBA00023065"/>
    </source>
</evidence>
<proteinExistence type="inferred from homology"/>
<feature type="transmembrane region" description="Helical" evidence="15">
    <location>
        <begin position="153"/>
        <end position="171"/>
    </location>
</feature>
<evidence type="ECO:0000256" key="1">
    <source>
        <dbReference type="ARBA" id="ARBA00004115"/>
    </source>
</evidence>
<dbReference type="PANTHER" id="PTHR15929:SF0">
    <property type="entry name" value="STORE-OPERATED CALCIUM ENTRY-ASSOCIATED REGULATORY FACTOR"/>
    <property type="match status" value="1"/>
</dbReference>
<evidence type="ECO:0000256" key="16">
    <source>
        <dbReference type="SAM" id="SignalP"/>
    </source>
</evidence>
<protein>
    <recommendedName>
        <fullName evidence="3">Store-operated calcium entry-associated regulatory factor</fullName>
    </recommendedName>
    <alternativeName>
        <fullName evidence="13">Transmembrane protein 66</fullName>
    </alternativeName>
</protein>
<evidence type="ECO:0000256" key="14">
    <source>
        <dbReference type="SAM" id="MobiDB-lite"/>
    </source>
</evidence>
<evidence type="ECO:0000256" key="9">
    <source>
        <dbReference type="ARBA" id="ARBA00022837"/>
    </source>
</evidence>
<evidence type="ECO:0000256" key="10">
    <source>
        <dbReference type="ARBA" id="ARBA00022989"/>
    </source>
</evidence>
<dbReference type="Pfam" id="PF06682">
    <property type="entry name" value="SARAF"/>
    <property type="match status" value="1"/>
</dbReference>
<dbReference type="OrthoDB" id="20303at2759"/>
<evidence type="ECO:0000256" key="3">
    <source>
        <dbReference type="ARBA" id="ARBA00016584"/>
    </source>
</evidence>
<organism evidence="17">
    <name type="scientific">Blumeria graminis f. sp. tritici 96224</name>
    <dbReference type="NCBI Taxonomy" id="1268274"/>
    <lineage>
        <taxon>Eukaryota</taxon>
        <taxon>Fungi</taxon>
        <taxon>Dikarya</taxon>
        <taxon>Ascomycota</taxon>
        <taxon>Pezizomycotina</taxon>
        <taxon>Leotiomycetes</taxon>
        <taxon>Erysiphales</taxon>
        <taxon>Erysiphaceae</taxon>
        <taxon>Blumeria</taxon>
    </lineage>
</organism>
<keyword evidence="11" id="KW-0406">Ion transport</keyword>
<evidence type="ECO:0000256" key="4">
    <source>
        <dbReference type="ARBA" id="ARBA00022448"/>
    </source>
</evidence>
<comment type="similarity">
    <text evidence="2">Belongs to the SARAF family.</text>
</comment>
<feature type="compositionally biased region" description="Low complexity" evidence="14">
    <location>
        <begin position="261"/>
        <end position="279"/>
    </location>
</feature>
<gene>
    <name evidence="17" type="ORF">BGT96224V2_LOCUS7022</name>
</gene>
<feature type="signal peptide" evidence="16">
    <location>
        <begin position="1"/>
        <end position="21"/>
    </location>
</feature>
<dbReference type="EMBL" id="UIGY01000249">
    <property type="protein sequence ID" value="SUZ13865.1"/>
    <property type="molecule type" value="Genomic_DNA"/>
</dbReference>
<feature type="non-terminal residue" evidence="17">
    <location>
        <position position="288"/>
    </location>
</feature>
<evidence type="ECO:0000256" key="6">
    <source>
        <dbReference type="ARBA" id="ARBA00022692"/>
    </source>
</evidence>
<evidence type="ECO:0000256" key="2">
    <source>
        <dbReference type="ARBA" id="ARBA00006833"/>
    </source>
</evidence>
<keyword evidence="10 15" id="KW-1133">Transmembrane helix</keyword>
<sequence>MQILPLTRLIILSQIVCGIKAGNDNVILLSQVRTLTLRKNVKTSHRRVPPKPQLTCKGPGCTFHEVDIMRCKNQGSSYDTENIEWSCTANLPIEFKLGSTDVSCEGYAHQNDKYILKESCGVEYRLLLTDIGEERYGKEFWRLDSENKSLPRAIFAVVFFAILAWILYSIFKALSVGNWHRNFGPFWGGGGNDGGDPWDSPPPYNRKWSSRGRQQPGWTPGFWSGALGGAAAGYLAGNRGSRQNNQFTERPLWPTGNSGTSFSVPTSDSRSSSSARYNSTGFGSTSRR</sequence>
<keyword evidence="6 15" id="KW-0812">Transmembrane</keyword>
<keyword evidence="4" id="KW-0813">Transport</keyword>
<keyword evidence="8" id="KW-0256">Endoplasmic reticulum</keyword>
<evidence type="ECO:0000256" key="7">
    <source>
        <dbReference type="ARBA" id="ARBA00022729"/>
    </source>
</evidence>
<evidence type="ECO:0000313" key="17">
    <source>
        <dbReference type="EMBL" id="SUZ13865.1"/>
    </source>
</evidence>
<dbReference type="GO" id="GO:2001256">
    <property type="term" value="P:regulation of store-operated calcium entry"/>
    <property type="evidence" value="ECO:0007669"/>
    <property type="project" value="InterPro"/>
</dbReference>
<evidence type="ECO:0000256" key="8">
    <source>
        <dbReference type="ARBA" id="ARBA00022824"/>
    </source>
</evidence>
<keyword evidence="12 15" id="KW-0472">Membrane</keyword>
<reference evidence="17" key="1">
    <citation type="submission" date="2018-07" db="EMBL/GenBank/DDBJ databases">
        <authorList>
            <person name="Quirk P.G."/>
            <person name="Krulwich T.A."/>
        </authorList>
    </citation>
    <scope>NUCLEOTIDE SEQUENCE</scope>
    <source>
        <strain evidence="17">96224</strain>
    </source>
</reference>
<feature type="chain" id="PRO_5016657673" description="Store-operated calcium entry-associated regulatory factor" evidence="16">
    <location>
        <begin position="22"/>
        <end position="288"/>
    </location>
</feature>
<dbReference type="GO" id="GO:0006816">
    <property type="term" value="P:calcium ion transport"/>
    <property type="evidence" value="ECO:0007669"/>
    <property type="project" value="UniProtKB-KW"/>
</dbReference>
<feature type="region of interest" description="Disordered" evidence="14">
    <location>
        <begin position="245"/>
        <end position="288"/>
    </location>
</feature>
<dbReference type="InterPro" id="IPR009567">
    <property type="entry name" value="SARAF"/>
</dbReference>
<dbReference type="AlphaFoldDB" id="A0A381LJ28"/>
<accession>A0A381LJ28</accession>
<evidence type="ECO:0000256" key="5">
    <source>
        <dbReference type="ARBA" id="ARBA00022568"/>
    </source>
</evidence>
<evidence type="ECO:0000256" key="12">
    <source>
        <dbReference type="ARBA" id="ARBA00023136"/>
    </source>
</evidence>